<dbReference type="PANTHER" id="PTHR37305:SF1">
    <property type="entry name" value="MEMBRANE PROTEIN"/>
    <property type="match status" value="1"/>
</dbReference>
<feature type="transmembrane region" description="Helical" evidence="1">
    <location>
        <begin position="143"/>
        <end position="164"/>
    </location>
</feature>
<proteinExistence type="predicted"/>
<keyword evidence="1" id="KW-0812">Transmembrane</keyword>
<evidence type="ECO:0000256" key="1">
    <source>
        <dbReference type="SAM" id="Phobius"/>
    </source>
</evidence>
<reference evidence="2 3" key="1">
    <citation type="submission" date="2020-05" db="EMBL/GenBank/DDBJ databases">
        <title>Whole genome sequencing and identification of novel metabolites from Paenibacillus alvei strain JR949.</title>
        <authorList>
            <person name="Rajendhran J."/>
            <person name="Sree Pranav P."/>
            <person name="Mahalakshmi B."/>
            <person name="Karthikeyan R."/>
        </authorList>
    </citation>
    <scope>NUCLEOTIDE SEQUENCE [LARGE SCALE GENOMIC DNA]</scope>
    <source>
        <strain evidence="2 3">JR949</strain>
    </source>
</reference>
<name>A0AAP6ZYF9_PAEAL</name>
<dbReference type="PANTHER" id="PTHR37305">
    <property type="entry name" value="INTEGRAL MEMBRANE PROTEIN-RELATED"/>
    <property type="match status" value="1"/>
</dbReference>
<dbReference type="Pfam" id="PF12730">
    <property type="entry name" value="ABC2_membrane_4"/>
    <property type="match status" value="1"/>
</dbReference>
<sequence>MWIDVTTWLRLFQAERLKLGKSSIGLLALISPLLSVLIGLFISEQQPPEIQWLYLWSTMSTTHAILFLPLLAGVFSAFICRYEHAGGGWKQMLALPVSRSSLYLAKFAHVALLLGLTQVLFLLGAIAIGLLKGYAAPIPWTEFLRAFSNGWLATLPVAALQLFVSVSWSSFAAPLAINVMLTLPNVLIVNSEKYGPWYPWVQPVLAMNGVEKYGAFNVSVGTLLFVIVGGFLLFLISGLIYFNRKDM</sequence>
<keyword evidence="1" id="KW-0472">Membrane</keyword>
<dbReference type="AlphaFoldDB" id="A0AAP6ZYF9"/>
<feature type="transmembrane region" description="Helical" evidence="1">
    <location>
        <begin position="215"/>
        <end position="242"/>
    </location>
</feature>
<gene>
    <name evidence="2" type="ORF">HMI46_07640</name>
</gene>
<protein>
    <submittedName>
        <fullName evidence="2">ABC transporter permease subunit</fullName>
    </submittedName>
</protein>
<organism evidence="2 3">
    <name type="scientific">Paenibacillus alvei</name>
    <name type="common">Bacillus alvei</name>
    <dbReference type="NCBI Taxonomy" id="44250"/>
    <lineage>
        <taxon>Bacteria</taxon>
        <taxon>Bacillati</taxon>
        <taxon>Bacillota</taxon>
        <taxon>Bacilli</taxon>
        <taxon>Bacillales</taxon>
        <taxon>Paenibacillaceae</taxon>
        <taxon>Paenibacillus</taxon>
    </lineage>
</organism>
<feature type="transmembrane region" description="Helical" evidence="1">
    <location>
        <begin position="24"/>
        <end position="43"/>
    </location>
</feature>
<dbReference type="EMBL" id="JABFOR010000006">
    <property type="protein sequence ID" value="NOJ70422.1"/>
    <property type="molecule type" value="Genomic_DNA"/>
</dbReference>
<feature type="transmembrane region" description="Helical" evidence="1">
    <location>
        <begin position="171"/>
        <end position="189"/>
    </location>
</feature>
<dbReference type="Proteomes" id="UP000552038">
    <property type="component" value="Unassembled WGS sequence"/>
</dbReference>
<keyword evidence="1" id="KW-1133">Transmembrane helix</keyword>
<dbReference type="CDD" id="cd21809">
    <property type="entry name" value="ABC-2_lan_permease-like"/>
    <property type="match status" value="1"/>
</dbReference>
<comment type="caution">
    <text evidence="2">The sequence shown here is derived from an EMBL/GenBank/DDBJ whole genome shotgun (WGS) entry which is preliminary data.</text>
</comment>
<evidence type="ECO:0000313" key="2">
    <source>
        <dbReference type="EMBL" id="NOJ70422.1"/>
    </source>
</evidence>
<accession>A0AAP6ZYF9</accession>
<evidence type="ECO:0000313" key="3">
    <source>
        <dbReference type="Proteomes" id="UP000552038"/>
    </source>
</evidence>
<feature type="transmembrane region" description="Helical" evidence="1">
    <location>
        <begin position="63"/>
        <end position="82"/>
    </location>
</feature>
<feature type="transmembrane region" description="Helical" evidence="1">
    <location>
        <begin position="103"/>
        <end position="131"/>
    </location>
</feature>